<dbReference type="RefSeq" id="WP_107566708.1">
    <property type="nucleotide sequence ID" value="NZ_PYYB01000001.1"/>
</dbReference>
<evidence type="ECO:0000313" key="2">
    <source>
        <dbReference type="Proteomes" id="UP000240739"/>
    </source>
</evidence>
<accession>A0A2T4UGB5</accession>
<protein>
    <submittedName>
        <fullName evidence="1">Uncharacterized protein</fullName>
    </submittedName>
</protein>
<dbReference type="OrthoDB" id="3778264at2"/>
<organism evidence="1 2">
    <name type="scientific">Paraconexibacter algicola</name>
    <dbReference type="NCBI Taxonomy" id="2133960"/>
    <lineage>
        <taxon>Bacteria</taxon>
        <taxon>Bacillati</taxon>
        <taxon>Actinomycetota</taxon>
        <taxon>Thermoleophilia</taxon>
        <taxon>Solirubrobacterales</taxon>
        <taxon>Paraconexibacteraceae</taxon>
        <taxon>Paraconexibacter</taxon>
    </lineage>
</organism>
<comment type="caution">
    <text evidence="1">The sequence shown here is derived from an EMBL/GenBank/DDBJ whole genome shotgun (WGS) entry which is preliminary data.</text>
</comment>
<sequence length="149" mass="16289">MRSPCATDLPVDGPADAAFEAALGVVQNTKNLDLLAVHREGRRLIAYEKPKLTSARIHMVVVHDGEPTVVTHAVGNDPRTSAALLDGRFNRKAAQQFLEAVVAALDGSRPAPVTPVENHYVQKDERVPWTDPEQEPDIELGFSWRTAFG</sequence>
<name>A0A2T4UGB5_9ACTN</name>
<gene>
    <name evidence="1" type="ORF">C7Y72_00705</name>
</gene>
<reference evidence="1 2" key="1">
    <citation type="submission" date="2018-03" db="EMBL/GenBank/DDBJ databases">
        <title>Aquarubrobacter algicola gen. nov., sp. nov., a novel actinobacterium isolated from shallow eutrophic lake during the end of cyanobacterial harmful algal blooms.</title>
        <authorList>
            <person name="Chun S.J."/>
        </authorList>
    </citation>
    <scope>NUCLEOTIDE SEQUENCE [LARGE SCALE GENOMIC DNA]</scope>
    <source>
        <strain evidence="1 2">Seoho-28</strain>
    </source>
</reference>
<proteinExistence type="predicted"/>
<dbReference type="AlphaFoldDB" id="A0A2T4UGB5"/>
<keyword evidence="2" id="KW-1185">Reference proteome</keyword>
<dbReference type="EMBL" id="PYYB01000001">
    <property type="protein sequence ID" value="PTL58270.1"/>
    <property type="molecule type" value="Genomic_DNA"/>
</dbReference>
<evidence type="ECO:0000313" key="1">
    <source>
        <dbReference type="EMBL" id="PTL58270.1"/>
    </source>
</evidence>
<dbReference type="Proteomes" id="UP000240739">
    <property type="component" value="Unassembled WGS sequence"/>
</dbReference>